<reference evidence="1" key="1">
    <citation type="submission" date="2019-03" db="EMBL/GenBank/DDBJ databases">
        <title>Largest Complete Mitochondrial Genome of a Gymnosperm, Sitka Spruce (Picea sitchensis), Indicates Complex Physical Structure.</title>
        <authorList>
            <person name="Jackman S.D."/>
            <person name="Coombe L."/>
            <person name="Warren R."/>
            <person name="Kirk H."/>
            <person name="Trinh E."/>
            <person name="McLeod T."/>
            <person name="Pleasance S."/>
            <person name="Pandoh P."/>
            <person name="Zhao Y."/>
            <person name="Coope R."/>
            <person name="Bousquet J."/>
            <person name="Bohlmann J.C."/>
            <person name="Jones S.J.M."/>
            <person name="Birol I."/>
        </authorList>
    </citation>
    <scope>NUCLEOTIDE SEQUENCE</scope>
    <source>
        <strain evidence="1">Q903</strain>
    </source>
</reference>
<organism evidence="1">
    <name type="scientific">Picea sitchensis</name>
    <name type="common">Sitka spruce</name>
    <name type="synonym">Pinus sitchensis</name>
    <dbReference type="NCBI Taxonomy" id="3332"/>
    <lineage>
        <taxon>Eukaryota</taxon>
        <taxon>Viridiplantae</taxon>
        <taxon>Streptophyta</taxon>
        <taxon>Embryophyta</taxon>
        <taxon>Tracheophyta</taxon>
        <taxon>Spermatophyta</taxon>
        <taxon>Pinopsida</taxon>
        <taxon>Pinidae</taxon>
        <taxon>Conifers I</taxon>
        <taxon>Pinales</taxon>
        <taxon>Pinaceae</taxon>
        <taxon>Picea</taxon>
    </lineage>
</organism>
<gene>
    <name evidence="1" type="primary">orf05614</name>
    <name evidence="1" type="ORF">Q903MT_gene5582</name>
</gene>
<dbReference type="EMBL" id="MK697702">
    <property type="protein sequence ID" value="QHR91547.1"/>
    <property type="molecule type" value="Genomic_DNA"/>
</dbReference>
<name>A0A6B9XY68_PICSI</name>
<sequence>MQNLTLGHEHKNLLYHEHKNLPFNMEHLAIPPYPFHELDINHDLKNLDLAHKDLNLDSGYRKEYFSPLSRAYESTA</sequence>
<dbReference type="AlphaFoldDB" id="A0A6B9XY68"/>
<keyword evidence="1" id="KW-0496">Mitochondrion</keyword>
<protein>
    <submittedName>
        <fullName evidence="1">Uncharacterized protein</fullName>
    </submittedName>
</protein>
<geneLocation type="mitochondrion" evidence="1"/>
<proteinExistence type="predicted"/>
<evidence type="ECO:0000313" key="1">
    <source>
        <dbReference type="EMBL" id="QHR91547.1"/>
    </source>
</evidence>
<accession>A0A6B9XY68</accession>